<keyword evidence="1" id="KW-0004">4Fe-4S</keyword>
<dbReference type="InterPro" id="IPR043693">
    <property type="entry name" value="UbiV"/>
</dbReference>
<evidence type="ECO:0000313" key="3">
    <source>
        <dbReference type="Proteomes" id="UP001589628"/>
    </source>
</evidence>
<keyword evidence="1" id="KW-0408">Iron</keyword>
<accession>A0ABV5ZDK6</accession>
<reference evidence="2 3" key="1">
    <citation type="submission" date="2024-09" db="EMBL/GenBank/DDBJ databases">
        <authorList>
            <person name="Sun Q."/>
            <person name="Mori K."/>
        </authorList>
    </citation>
    <scope>NUCLEOTIDE SEQUENCE [LARGE SCALE GENOMIC DNA]</scope>
    <source>
        <strain evidence="2 3">ATCC 51285</strain>
    </source>
</reference>
<proteinExistence type="inferred from homology"/>
<dbReference type="InterPro" id="IPR051454">
    <property type="entry name" value="RNA/ubiquinone_mod_enzymes"/>
</dbReference>
<gene>
    <name evidence="1" type="primary">ubiV</name>
    <name evidence="2" type="ORF">ACFFLH_13155</name>
</gene>
<feature type="binding site" evidence="1">
    <location>
        <position position="200"/>
    </location>
    <ligand>
        <name>[4Fe-4S] cluster</name>
        <dbReference type="ChEBI" id="CHEBI:49883"/>
    </ligand>
</feature>
<keyword evidence="1" id="KW-0411">Iron-sulfur</keyword>
<evidence type="ECO:0000313" key="2">
    <source>
        <dbReference type="EMBL" id="MFB9887362.1"/>
    </source>
</evidence>
<protein>
    <recommendedName>
        <fullName evidence="1">Ubiquinone biosynthesis protein UbiV</fullName>
    </recommendedName>
</protein>
<feature type="binding site" evidence="1">
    <location>
        <position position="183"/>
    </location>
    <ligand>
        <name>[4Fe-4S] cluster</name>
        <dbReference type="ChEBI" id="CHEBI:49883"/>
    </ligand>
</feature>
<dbReference type="HAMAP" id="MF_02233">
    <property type="entry name" value="UbiV"/>
    <property type="match status" value="1"/>
</dbReference>
<comment type="subunit">
    <text evidence="1">Forms a heterodimer with UbiU.</text>
</comment>
<dbReference type="InterPro" id="IPR001539">
    <property type="entry name" value="Peptidase_U32"/>
</dbReference>
<keyword evidence="1" id="KW-0479">Metal-binding</keyword>
<keyword evidence="3" id="KW-1185">Reference proteome</keyword>
<dbReference type="PANTHER" id="PTHR30217">
    <property type="entry name" value="PEPTIDASE U32 FAMILY"/>
    <property type="match status" value="1"/>
</dbReference>
<comment type="similarity">
    <text evidence="1">Belongs to the peptidase U32 family. UbiV subfamily.</text>
</comment>
<comment type="pathway">
    <text evidence="1">Cofactor biosynthesis; ubiquinone biosynthesis.</text>
</comment>
<keyword evidence="1" id="KW-0831">Ubiquinone biosynthesis</keyword>
<name>A0ABV5ZDK6_9GAMM</name>
<dbReference type="NCBIfam" id="NF011991">
    <property type="entry name" value="PRK15447.1"/>
    <property type="match status" value="1"/>
</dbReference>
<dbReference type="Proteomes" id="UP001589628">
    <property type="component" value="Unassembled WGS sequence"/>
</dbReference>
<dbReference type="EMBL" id="JBHLZN010000004">
    <property type="protein sequence ID" value="MFB9887362.1"/>
    <property type="molecule type" value="Genomic_DNA"/>
</dbReference>
<feature type="binding site" evidence="1">
    <location>
        <position position="42"/>
    </location>
    <ligand>
        <name>[4Fe-4S] cluster</name>
        <dbReference type="ChEBI" id="CHEBI:49883"/>
    </ligand>
</feature>
<organism evidence="2 3">
    <name type="scientific">Balneatrix alpica</name>
    <dbReference type="NCBI Taxonomy" id="75684"/>
    <lineage>
        <taxon>Bacteria</taxon>
        <taxon>Pseudomonadati</taxon>
        <taxon>Pseudomonadota</taxon>
        <taxon>Gammaproteobacteria</taxon>
        <taxon>Oceanospirillales</taxon>
        <taxon>Balneatrichaceae</taxon>
        <taxon>Balneatrix</taxon>
    </lineage>
</organism>
<dbReference type="Pfam" id="PF01136">
    <property type="entry name" value="Peptidase_U32"/>
    <property type="match status" value="1"/>
</dbReference>
<evidence type="ECO:0000256" key="1">
    <source>
        <dbReference type="HAMAP-Rule" id="MF_02233"/>
    </source>
</evidence>
<comment type="function">
    <text evidence="1">Required for O(2)-independent ubiquinone (coenzyme Q) biosynthesis. Together with UbiU, is essential for the C6-hydroxylation reaction in the oxygen-independent ubiquinone biosynthesis pathway.</text>
</comment>
<sequence>MQGTHLALGPILFFWTQQEVRDFYQRMASQPVETIYLGETVCSKRREMRLPDWIEVGQQLAEQGKRVVLSTLTLLEAESELKMLKRICANSDFVVEANDVAAIQLLSEHKLPFVVGPAINVYNLETLKLLMAQGMQRWVMPVELGRVTLHALLRQLQEEGLRQQLEVEVFAYGKLPLAYSARCFAARHLDLPKDNCQLCCLNYPDGLMVRSQEGKEVFTLNGIQTLSGDLYNLVEEVADLQQLGINALRLSPQLAGMEAVIQRFAAALEGQSSQQIPLLQASFCNGYWYGKPGLEWVDSA</sequence>
<feature type="binding site" evidence="1">
    <location>
        <position position="196"/>
    </location>
    <ligand>
        <name>[4Fe-4S] cluster</name>
        <dbReference type="ChEBI" id="CHEBI:49883"/>
    </ligand>
</feature>
<comment type="caution">
    <text evidence="2">The sequence shown here is derived from an EMBL/GenBank/DDBJ whole genome shotgun (WGS) entry which is preliminary data.</text>
</comment>
<dbReference type="RefSeq" id="WP_027314074.1">
    <property type="nucleotide sequence ID" value="NZ_JBHLZN010000004.1"/>
</dbReference>
<dbReference type="PANTHER" id="PTHR30217:SF11">
    <property type="entry name" value="UBIQUINONE BIOSYNTHESIS PROTEIN UBIV"/>
    <property type="match status" value="1"/>
</dbReference>
<comment type="cofactor">
    <cofactor evidence="1">
        <name>[4Fe-4S] cluster</name>
        <dbReference type="ChEBI" id="CHEBI:49883"/>
    </cofactor>
</comment>